<dbReference type="EMBL" id="CAAALY010064549">
    <property type="protein sequence ID" value="VEL23881.1"/>
    <property type="molecule type" value="Genomic_DNA"/>
</dbReference>
<keyword evidence="2" id="KW-1185">Reference proteome</keyword>
<dbReference type="AlphaFoldDB" id="A0A3S5BGY3"/>
<name>A0A3S5BGY3_9PLAT</name>
<dbReference type="Proteomes" id="UP000784294">
    <property type="component" value="Unassembled WGS sequence"/>
</dbReference>
<accession>A0A3S5BGY3</accession>
<proteinExistence type="predicted"/>
<comment type="caution">
    <text evidence="1">The sequence shown here is derived from an EMBL/GenBank/DDBJ whole genome shotgun (WGS) entry which is preliminary data.</text>
</comment>
<evidence type="ECO:0000313" key="1">
    <source>
        <dbReference type="EMBL" id="VEL23881.1"/>
    </source>
</evidence>
<evidence type="ECO:0000313" key="2">
    <source>
        <dbReference type="Proteomes" id="UP000784294"/>
    </source>
</evidence>
<organism evidence="1 2">
    <name type="scientific">Protopolystoma xenopodis</name>
    <dbReference type="NCBI Taxonomy" id="117903"/>
    <lineage>
        <taxon>Eukaryota</taxon>
        <taxon>Metazoa</taxon>
        <taxon>Spiralia</taxon>
        <taxon>Lophotrochozoa</taxon>
        <taxon>Platyhelminthes</taxon>
        <taxon>Monogenea</taxon>
        <taxon>Polyopisthocotylea</taxon>
        <taxon>Polystomatidea</taxon>
        <taxon>Polystomatidae</taxon>
        <taxon>Protopolystoma</taxon>
    </lineage>
</organism>
<protein>
    <submittedName>
        <fullName evidence="1">Uncharacterized protein</fullName>
    </submittedName>
</protein>
<reference evidence="1" key="1">
    <citation type="submission" date="2018-11" db="EMBL/GenBank/DDBJ databases">
        <authorList>
            <consortium name="Pathogen Informatics"/>
        </authorList>
    </citation>
    <scope>NUCLEOTIDE SEQUENCE</scope>
</reference>
<gene>
    <name evidence="1" type="ORF">PXEA_LOCUS17321</name>
</gene>
<sequence length="107" mass="12287">MDPSNPDFCSYILRVQKALARFLAALSDTVAEKVRHLDAIRQRQPWRLIPVNVDFHNVNVSDVLEHHSDRREALLPVPVGRIRDEILSYVEQAAAGIDHMKKVSWSF</sequence>